<sequence>MKMWLASFYQSSRESLQIVPELVFHSVPPDTWLVASPPCRPGGIIHSCSPERGREAERKRRNVTLPQPRSLMELQVRSWAGEPSCAFSNNSIGSATLASFHPLPDRSHSQFLLSSIETNVILLYNVGVA</sequence>
<dbReference type="EMBL" id="CM037629">
    <property type="protein sequence ID" value="KAH7990176.1"/>
    <property type="molecule type" value="Genomic_DNA"/>
</dbReference>
<comment type="caution">
    <text evidence="1">The sequence shown here is derived from an EMBL/GenBank/DDBJ whole genome shotgun (WGS) entry which is preliminary data.</text>
</comment>
<reference evidence="1" key="1">
    <citation type="submission" date="2021-08" db="EMBL/GenBank/DDBJ databases">
        <title>The first chromosome-level gecko genome reveals the dynamic sex chromosomes of Neotropical dwarf geckos (Sphaerodactylidae: Sphaerodactylus).</title>
        <authorList>
            <person name="Pinto B.J."/>
            <person name="Keating S.E."/>
            <person name="Gamble T."/>
        </authorList>
    </citation>
    <scope>NUCLEOTIDE SEQUENCE</scope>
    <source>
        <strain evidence="1">TG3544</strain>
    </source>
</reference>
<keyword evidence="2" id="KW-1185">Reference proteome</keyword>
<accession>A0ACB8ECR9</accession>
<name>A0ACB8ECR9_9SAUR</name>
<protein>
    <submittedName>
        <fullName evidence="1">Uncharacterized protein</fullName>
    </submittedName>
</protein>
<evidence type="ECO:0000313" key="1">
    <source>
        <dbReference type="EMBL" id="KAH7990176.1"/>
    </source>
</evidence>
<gene>
    <name evidence="1" type="ORF">K3G42_003882</name>
</gene>
<proteinExistence type="predicted"/>
<evidence type="ECO:0000313" key="2">
    <source>
        <dbReference type="Proteomes" id="UP000827872"/>
    </source>
</evidence>
<organism evidence="1 2">
    <name type="scientific">Sphaerodactylus townsendi</name>
    <dbReference type="NCBI Taxonomy" id="933632"/>
    <lineage>
        <taxon>Eukaryota</taxon>
        <taxon>Metazoa</taxon>
        <taxon>Chordata</taxon>
        <taxon>Craniata</taxon>
        <taxon>Vertebrata</taxon>
        <taxon>Euteleostomi</taxon>
        <taxon>Lepidosauria</taxon>
        <taxon>Squamata</taxon>
        <taxon>Bifurcata</taxon>
        <taxon>Gekkota</taxon>
        <taxon>Sphaerodactylidae</taxon>
        <taxon>Sphaerodactylus</taxon>
    </lineage>
</organism>
<dbReference type="Proteomes" id="UP000827872">
    <property type="component" value="Linkage Group LG16"/>
</dbReference>